<evidence type="ECO:0000313" key="3">
    <source>
        <dbReference type="Proteomes" id="UP000823388"/>
    </source>
</evidence>
<protein>
    <submittedName>
        <fullName evidence="2">Uncharacterized protein</fullName>
    </submittedName>
</protein>
<proteinExistence type="predicted"/>
<dbReference type="EMBL" id="CM029042">
    <property type="protein sequence ID" value="KAG2622325.1"/>
    <property type="molecule type" value="Genomic_DNA"/>
</dbReference>
<keyword evidence="3" id="KW-1185">Reference proteome</keyword>
<comment type="caution">
    <text evidence="2">The sequence shown here is derived from an EMBL/GenBank/DDBJ whole genome shotgun (WGS) entry which is preliminary data.</text>
</comment>
<feature type="compositionally biased region" description="Low complexity" evidence="1">
    <location>
        <begin position="68"/>
        <end position="84"/>
    </location>
</feature>
<evidence type="ECO:0000313" key="2">
    <source>
        <dbReference type="EMBL" id="KAG2622325.1"/>
    </source>
</evidence>
<dbReference type="AlphaFoldDB" id="A0A8T0UJY8"/>
<reference evidence="2" key="1">
    <citation type="submission" date="2020-05" db="EMBL/GenBank/DDBJ databases">
        <title>WGS assembly of Panicum virgatum.</title>
        <authorList>
            <person name="Lovell J.T."/>
            <person name="Jenkins J."/>
            <person name="Shu S."/>
            <person name="Juenger T.E."/>
            <person name="Schmutz J."/>
        </authorList>
    </citation>
    <scope>NUCLEOTIDE SEQUENCE</scope>
    <source>
        <strain evidence="2">AP13</strain>
    </source>
</reference>
<dbReference type="Proteomes" id="UP000823388">
    <property type="component" value="Chromosome 3N"/>
</dbReference>
<name>A0A8T0UJY8_PANVG</name>
<feature type="region of interest" description="Disordered" evidence="1">
    <location>
        <begin position="62"/>
        <end position="84"/>
    </location>
</feature>
<organism evidence="2 3">
    <name type="scientific">Panicum virgatum</name>
    <name type="common">Blackwell switchgrass</name>
    <dbReference type="NCBI Taxonomy" id="38727"/>
    <lineage>
        <taxon>Eukaryota</taxon>
        <taxon>Viridiplantae</taxon>
        <taxon>Streptophyta</taxon>
        <taxon>Embryophyta</taxon>
        <taxon>Tracheophyta</taxon>
        <taxon>Spermatophyta</taxon>
        <taxon>Magnoliopsida</taxon>
        <taxon>Liliopsida</taxon>
        <taxon>Poales</taxon>
        <taxon>Poaceae</taxon>
        <taxon>PACMAD clade</taxon>
        <taxon>Panicoideae</taxon>
        <taxon>Panicodae</taxon>
        <taxon>Paniceae</taxon>
        <taxon>Panicinae</taxon>
        <taxon>Panicum</taxon>
        <taxon>Panicum sect. Hiantes</taxon>
    </lineage>
</organism>
<gene>
    <name evidence="2" type="ORF">PVAP13_3NG328600</name>
</gene>
<evidence type="ECO:0000256" key="1">
    <source>
        <dbReference type="SAM" id="MobiDB-lite"/>
    </source>
</evidence>
<accession>A0A8T0UJY8</accession>
<sequence>MVRISAGAFERLRVGALEQLRCVVTGAAAGGGDRRSGSGRRQGGATRWGAAMVAGWHDTAGWRDAGWEAPTGGTAGSAEGADGGEALLRKQHRRRPQLHKQPWLPIFSPATTCTGGECRHTASEDISE</sequence>